<feature type="compositionally biased region" description="Gly residues" evidence="1">
    <location>
        <begin position="254"/>
        <end position="264"/>
    </location>
</feature>
<protein>
    <recommendedName>
        <fullName evidence="5">Phytocyanin domain-containing protein</fullName>
    </recommendedName>
</protein>
<dbReference type="InterPro" id="IPR008972">
    <property type="entry name" value="Cupredoxin"/>
</dbReference>
<dbReference type="AlphaFoldDB" id="A0A2C5XDI8"/>
<evidence type="ECO:0008006" key="5">
    <source>
        <dbReference type="Google" id="ProtNLM"/>
    </source>
</evidence>
<keyword evidence="2" id="KW-0732">Signal</keyword>
<evidence type="ECO:0000256" key="2">
    <source>
        <dbReference type="SAM" id="SignalP"/>
    </source>
</evidence>
<dbReference type="CDD" id="cd00920">
    <property type="entry name" value="Cupredoxin"/>
    <property type="match status" value="1"/>
</dbReference>
<keyword evidence="4" id="KW-1185">Reference proteome</keyword>
<reference evidence="3 4" key="1">
    <citation type="submission" date="2017-06" db="EMBL/GenBank/DDBJ databases">
        <title>Ant-infecting Ophiocordyceps genomes reveal a high diversity of potential behavioral manipulation genes and a possible major role for enterotoxins.</title>
        <authorList>
            <person name="De Bekker C."/>
            <person name="Evans H.C."/>
            <person name="Brachmann A."/>
            <person name="Hughes D.P."/>
        </authorList>
    </citation>
    <scope>NUCLEOTIDE SEQUENCE [LARGE SCALE GENOMIC DNA]</scope>
    <source>
        <strain evidence="3 4">1348a</strain>
    </source>
</reference>
<feature type="chain" id="PRO_5012699642" description="Phytocyanin domain-containing protein" evidence="2">
    <location>
        <begin position="20"/>
        <end position="349"/>
    </location>
</feature>
<name>A0A2C5XDI8_9HYPO</name>
<dbReference type="SUPFAM" id="SSF49503">
    <property type="entry name" value="Cupredoxins"/>
    <property type="match status" value="1"/>
</dbReference>
<feature type="compositionally biased region" description="Low complexity" evidence="1">
    <location>
        <begin position="236"/>
        <end position="253"/>
    </location>
</feature>
<dbReference type="OrthoDB" id="1921208at2759"/>
<dbReference type="PANTHER" id="PTHR34883">
    <property type="entry name" value="SERINE-RICH PROTEIN, PUTATIVE-RELATED-RELATED"/>
    <property type="match status" value="1"/>
</dbReference>
<proteinExistence type="predicted"/>
<gene>
    <name evidence="3" type="ORF">CDD82_537</name>
</gene>
<dbReference type="InterPro" id="IPR052953">
    <property type="entry name" value="Ser-rich/MCO-related"/>
</dbReference>
<evidence type="ECO:0000313" key="4">
    <source>
        <dbReference type="Proteomes" id="UP000224854"/>
    </source>
</evidence>
<organism evidence="3 4">
    <name type="scientific">Ophiocordyceps australis</name>
    <dbReference type="NCBI Taxonomy" id="1399860"/>
    <lineage>
        <taxon>Eukaryota</taxon>
        <taxon>Fungi</taxon>
        <taxon>Dikarya</taxon>
        <taxon>Ascomycota</taxon>
        <taxon>Pezizomycotina</taxon>
        <taxon>Sordariomycetes</taxon>
        <taxon>Hypocreomycetidae</taxon>
        <taxon>Hypocreales</taxon>
        <taxon>Ophiocordycipitaceae</taxon>
        <taxon>Ophiocordyceps</taxon>
    </lineage>
</organism>
<dbReference type="Gene3D" id="2.60.40.420">
    <property type="entry name" value="Cupredoxins - blue copper proteins"/>
    <property type="match status" value="1"/>
</dbReference>
<dbReference type="Proteomes" id="UP000224854">
    <property type="component" value="Unassembled WGS sequence"/>
</dbReference>
<feature type="region of interest" description="Disordered" evidence="1">
    <location>
        <begin position="236"/>
        <end position="304"/>
    </location>
</feature>
<dbReference type="EMBL" id="NJEU01001126">
    <property type="protein sequence ID" value="PHH68469.1"/>
    <property type="molecule type" value="Genomic_DNA"/>
</dbReference>
<accession>A0A2C5XDI8</accession>
<dbReference type="PANTHER" id="PTHR34883:SF4">
    <property type="entry name" value="CUPREDOXIN"/>
    <property type="match status" value="1"/>
</dbReference>
<evidence type="ECO:0000256" key="1">
    <source>
        <dbReference type="SAM" id="MobiDB-lite"/>
    </source>
</evidence>
<comment type="caution">
    <text evidence="3">The sequence shown here is derived from an EMBL/GenBank/DDBJ whole genome shotgun (WGS) entry which is preliminary data.</text>
</comment>
<evidence type="ECO:0000313" key="3">
    <source>
        <dbReference type="EMBL" id="PHH68469.1"/>
    </source>
</evidence>
<sequence>MKFSIALGMGAAMAPLAIASQEKGVSDPKGLMARVFKPEHKLNDRTIKIRTGKSRSEESVTANKQTEIILIWANPGGGAERTQINDKVTVTETVTAGNGGIVGGVQTSSANAGATTHTVTVGGAQGLAFFPQEIRANAGDMVLYKFMAKKHSATQSTFDEPCKPLEGGFDSDLIENSNNTDPPPEMAMQIMTTKPIWMYCKAKTHCGKGMVMSINPTAENTHSIFQQKALALNGTGEPAPIVGGAPAAPPAAGGETGGEPGSAGGAERATSALGGGETAQPTGVTGGVSRSGRDTAAGKGNLRSDGSCDCVAACAAGSFPSLEQGNGATGGMGGFLPSDMMAGMQGMQG</sequence>
<feature type="signal peptide" evidence="2">
    <location>
        <begin position="1"/>
        <end position="19"/>
    </location>
</feature>